<dbReference type="AlphaFoldDB" id="A0A2Z6S4R9"/>
<dbReference type="GO" id="GO:0003676">
    <property type="term" value="F:nucleic acid binding"/>
    <property type="evidence" value="ECO:0007669"/>
    <property type="project" value="InterPro"/>
</dbReference>
<reference evidence="2 3" key="1">
    <citation type="submission" date="2017-11" db="EMBL/GenBank/DDBJ databases">
        <title>The genome of Rhizophagus clarus HR1 reveals common genetic basis of auxotrophy among arbuscular mycorrhizal fungi.</title>
        <authorList>
            <person name="Kobayashi Y."/>
        </authorList>
    </citation>
    <scope>NUCLEOTIDE SEQUENCE [LARGE SCALE GENOMIC DNA]</scope>
    <source>
        <strain evidence="2 3">HR1</strain>
    </source>
</reference>
<dbReference type="Gene3D" id="3.30.420.10">
    <property type="entry name" value="Ribonuclease H-like superfamily/Ribonuclease H"/>
    <property type="match status" value="1"/>
</dbReference>
<dbReference type="STRING" id="94130.A0A2Z6S4R9"/>
<evidence type="ECO:0000259" key="1">
    <source>
        <dbReference type="Pfam" id="PF13358"/>
    </source>
</evidence>
<dbReference type="Pfam" id="PF13358">
    <property type="entry name" value="DDE_3"/>
    <property type="match status" value="1"/>
</dbReference>
<evidence type="ECO:0000313" key="3">
    <source>
        <dbReference type="Proteomes" id="UP000247702"/>
    </source>
</evidence>
<dbReference type="Proteomes" id="UP000247702">
    <property type="component" value="Unassembled WGS sequence"/>
</dbReference>
<evidence type="ECO:0000313" key="2">
    <source>
        <dbReference type="EMBL" id="GBC05855.1"/>
    </source>
</evidence>
<dbReference type="EMBL" id="BEXD01004035">
    <property type="protein sequence ID" value="GBC05855.1"/>
    <property type="molecule type" value="Genomic_DNA"/>
</dbReference>
<dbReference type="InterPro" id="IPR036397">
    <property type="entry name" value="RNaseH_sf"/>
</dbReference>
<organism evidence="2 3">
    <name type="scientific">Rhizophagus clarus</name>
    <dbReference type="NCBI Taxonomy" id="94130"/>
    <lineage>
        <taxon>Eukaryota</taxon>
        <taxon>Fungi</taxon>
        <taxon>Fungi incertae sedis</taxon>
        <taxon>Mucoromycota</taxon>
        <taxon>Glomeromycotina</taxon>
        <taxon>Glomeromycetes</taxon>
        <taxon>Glomerales</taxon>
        <taxon>Glomeraceae</taxon>
        <taxon>Rhizophagus</taxon>
    </lineage>
</organism>
<accession>A0A2Z6S4R9</accession>
<dbReference type="InterPro" id="IPR038717">
    <property type="entry name" value="Tc1-like_DDE_dom"/>
</dbReference>
<comment type="caution">
    <text evidence="2">The sequence shown here is derived from an EMBL/GenBank/DDBJ whole genome shotgun (WGS) entry which is preliminary data.</text>
</comment>
<protein>
    <recommendedName>
        <fullName evidence="1">Tc1-like transposase DDE domain-containing protein</fullName>
    </recommendedName>
</protein>
<sequence length="232" mass="27098">MTTIIRNKYRKILKEAEAVRKANLIQKELIESESGSDYEVETNQLILTKGNENDSNGEVKNSNHVILQDITISNIFDIIMDDLEADFLEIIAIFKMVNFDVNHILRKIIKEYPDYYLNEIVEEITRETGKELPLMNSYPNKNSVLVMDNIKIHYDDEMVNVIERSSCKVLYLPSYLPDYNLIETAFSTVKTWIKKNRDFMETYIDPEFAIMAACLQITSEMAKSYFEKSNYI</sequence>
<proteinExistence type="predicted"/>
<gene>
    <name evidence="2" type="ORF">RclHR1_06480005</name>
</gene>
<name>A0A2Z6S4R9_9GLOM</name>
<dbReference type="PANTHER" id="PTHR46564:SF1">
    <property type="entry name" value="TRANSPOSASE"/>
    <property type="match status" value="1"/>
</dbReference>
<keyword evidence="3" id="KW-1185">Reference proteome</keyword>
<feature type="domain" description="Tc1-like transposase DDE" evidence="1">
    <location>
        <begin position="134"/>
        <end position="199"/>
    </location>
</feature>
<dbReference type="PANTHER" id="PTHR46564">
    <property type="entry name" value="TRANSPOSASE"/>
    <property type="match status" value="1"/>
</dbReference>